<accession>A0ABR6J6R3</accession>
<feature type="compositionally biased region" description="Acidic residues" evidence="1">
    <location>
        <begin position="1309"/>
        <end position="1325"/>
    </location>
</feature>
<feature type="compositionally biased region" description="Basic and acidic residues" evidence="1">
    <location>
        <begin position="1269"/>
        <end position="1280"/>
    </location>
</feature>
<keyword evidence="5" id="KW-1185">Reference proteome</keyword>
<dbReference type="InterPro" id="IPR036890">
    <property type="entry name" value="HATPase_C_sf"/>
</dbReference>
<evidence type="ECO:0000259" key="2">
    <source>
        <dbReference type="Pfam" id="PF13020"/>
    </source>
</evidence>
<dbReference type="InterPro" id="IPR058210">
    <property type="entry name" value="SACS/Nov_dom"/>
</dbReference>
<dbReference type="InterPro" id="IPR024975">
    <property type="entry name" value="NOV_C"/>
</dbReference>
<dbReference type="PANTHER" id="PTHR46919">
    <property type="entry name" value="ZINC FINGER, C3HC4 TYPE (RING FINGER) FAMILY PROTEIN"/>
    <property type="match status" value="1"/>
</dbReference>
<gene>
    <name evidence="4" type="ORF">GGE40_002457</name>
</gene>
<feature type="region of interest" description="Disordered" evidence="1">
    <location>
        <begin position="1254"/>
        <end position="1427"/>
    </location>
</feature>
<evidence type="ECO:0000256" key="1">
    <source>
        <dbReference type="SAM" id="MobiDB-lite"/>
    </source>
</evidence>
<feature type="domain" description="Protein NO VEIN C-terminal" evidence="2">
    <location>
        <begin position="1438"/>
        <end position="1520"/>
    </location>
</feature>
<comment type="caution">
    <text evidence="4">The sequence shown here is derived from an EMBL/GenBank/DDBJ whole genome shotgun (WGS) entry which is preliminary data.</text>
</comment>
<dbReference type="PANTHER" id="PTHR46919:SF2">
    <property type="entry name" value="SACSIN"/>
    <property type="match status" value="1"/>
</dbReference>
<feature type="compositionally biased region" description="Polar residues" evidence="1">
    <location>
        <begin position="1340"/>
        <end position="1349"/>
    </location>
</feature>
<proteinExistence type="predicted"/>
<organism evidence="4 5">
    <name type="scientific">Agrobacterium radiobacter</name>
    <dbReference type="NCBI Taxonomy" id="362"/>
    <lineage>
        <taxon>Bacteria</taxon>
        <taxon>Pseudomonadati</taxon>
        <taxon>Pseudomonadota</taxon>
        <taxon>Alphaproteobacteria</taxon>
        <taxon>Hyphomicrobiales</taxon>
        <taxon>Rhizobiaceae</taxon>
        <taxon>Rhizobium/Agrobacterium group</taxon>
        <taxon>Agrobacterium</taxon>
        <taxon>Agrobacterium tumefaciens complex</taxon>
    </lineage>
</organism>
<dbReference type="Proteomes" id="UP000534590">
    <property type="component" value="Unassembled WGS sequence"/>
</dbReference>
<evidence type="ECO:0000313" key="4">
    <source>
        <dbReference type="EMBL" id="MBB4490626.1"/>
    </source>
</evidence>
<feature type="domain" description="Sacsin/Nov" evidence="3">
    <location>
        <begin position="38"/>
        <end position="138"/>
    </location>
</feature>
<evidence type="ECO:0008006" key="6">
    <source>
        <dbReference type="Google" id="ProtNLM"/>
    </source>
</evidence>
<evidence type="ECO:0000259" key="3">
    <source>
        <dbReference type="Pfam" id="PF25794"/>
    </source>
</evidence>
<protein>
    <recommendedName>
        <fullName evidence="6">Protein NO VEIN C-terminal domain-containing protein</fullName>
    </recommendedName>
</protein>
<evidence type="ECO:0000313" key="5">
    <source>
        <dbReference type="Proteomes" id="UP000534590"/>
    </source>
</evidence>
<dbReference type="EMBL" id="JACIHP010000002">
    <property type="protein sequence ID" value="MBB4490626.1"/>
    <property type="molecule type" value="Genomic_DNA"/>
</dbReference>
<sequence length="1610" mass="176416">MLSAEGAPVTMKPITLVYEADLLGNIQQALAGLQGFGVMALELIQNADDAGAESLAFDVTKSGLFVRNTAEFSTCGLHEIRCPWEQSGDPEGHKRACNFHAISRMGSRSKIRVASQIGRFGIGFVSVYQVTDAPIVRSRGIEMQLIPIGGSGETKVIPRSGGTEFELPWAALDSDTRKGLNASPTPADVVRLVVDAISDVMARGLFFLRNLRTIELSKNGILERSVTITRHGGVVDLEIEPEGKQEKWKILTRDASDLAVERRIFDDFPALVELDRSPIVSIAMPVHDESVDGLLYAYLPTEQTSGMPLHINADFFPHPTRRTITLTGEQHERYWNELLLDAAAKAIAESFEEVRDLIGPRRLWSLVGTAFALKEKASFQSFWLEIQVAAKASHSVLTVDGQMALPSDCHLPEQLSAEAQAALASIELKLLHPDLRPYWSVFQALSASPLRLPALVAALEVKKIAAEDANLHDLWAAVDAILAQSKARQDLPALVNRLKAIKFILDHDGALASIDDIYRPPVGIATARIHRFLPGTPMVQREVLAFEALAALIDVYRFDEFARDLAAAIPDEERASAVIGLGDEGQRVLYDLLPAFILDGVTAASCSKLATTPFLRTGSGFVEPSRGQLPGGFVDPVGYFELVDTSLMSDSVQAFARDWLRVDVLTFQAYVDDHLEDILKGEPTREQYVALLNEILKHRAELDAGGGLRSLAGLSFVRTRAGTYVRPTECYFWSAQIDALLGGEERFFVDENWMPAGQAAARFQDVLEGPLGMRRTVSIEHLVSRIDGIATTGTIDQIADQTQPIVRHILERFARLTVEERTALERLRSISWLPAAISGERVEGKRFGPTGLYRSFRAAGYASQVNVVDLPILRGGGQASRSLVDFLDFLGMKAEPPTETVVAHLEHCMANGSPASDVVYAMLSERFGGDDATSIDRLSGTAFIYDPELDEYLRADQVFWEPTYFRGYWHAPSPRMRLREGLYRHLGVEDAPTASSYVTLLKGIATKASIDELDEDVHRRCLAWLANALEREDQDALAELRTVGEEPVLLNLNGATIWADEAAWLDSPILVEPFAGALDERLVSPPAVSRVAATRLYRELGVARFSDIGRLALAEVPNGVSAPAATERLRTRGDLLLWLAPNVEFRDRLRSILSGIKVQTVERLRVHVEIVEFDPPVRSPVSQADAYFDVETSLLFVRDAPGESFDWSAAFKAIFAPLEQLTIGVDLPPVIMTAAYIVTMPTRADAERALKNANYHPPEAPYEDLPETEDLHDTEDEHAAETVAGDEEVSIGGGGADDEAINGRAAGDDHDDASDDLSPESDEAETDVKEVDADVDATGHGTTTDGQSWESERAEGAAFSSKADSGEFGAETGEPTEGGVSGGGGWGSRSRSRPGFSRAERQERRSRLLSYANATPREGASSDQYASGEDIGSLIDVAAIEAVLKYERRAGREPIEQPHNNPGFDIVSAVADGMPRRLIEVKGLEGEWTERGVKLSHIQFATAQSYPGEYWLYVVEHARDLKNQRISAIANPFSKVVEYWFDHGWKGVIEEVGVAADLNLEVGVKLRHAVWGIGTIEQVNRRGIAISLLMNFGDEGRKLIPFNSSLEFVD</sequence>
<reference evidence="4 5" key="1">
    <citation type="submission" date="2020-08" db="EMBL/GenBank/DDBJ databases">
        <title>Genomic Encyclopedia of Type Strains, Phase IV (KMG-V): Genome sequencing to study the core and pangenomes of soil and plant-associated prokaryotes.</title>
        <authorList>
            <person name="Whitman W."/>
        </authorList>
    </citation>
    <scope>NUCLEOTIDE SEQUENCE [LARGE SCALE GENOMIC DNA]</scope>
    <source>
        <strain evidence="4 5">SEMIA 461</strain>
    </source>
</reference>
<name>A0ABR6J6R3_AGRRD</name>
<dbReference type="SUPFAM" id="SSF55874">
    <property type="entry name" value="ATPase domain of HSP90 chaperone/DNA topoisomerase II/histidine kinase"/>
    <property type="match status" value="1"/>
</dbReference>
<dbReference type="Pfam" id="PF13020">
    <property type="entry name" value="NOV_C"/>
    <property type="match status" value="1"/>
</dbReference>
<dbReference type="RefSeq" id="WP_236760177.1">
    <property type="nucleotide sequence ID" value="NZ_JACIGN010000007.1"/>
</dbReference>
<dbReference type="Pfam" id="PF25794">
    <property type="entry name" value="SACS"/>
    <property type="match status" value="1"/>
</dbReference>